<dbReference type="GO" id="GO:0000976">
    <property type="term" value="F:transcription cis-regulatory region binding"/>
    <property type="evidence" value="ECO:0007669"/>
    <property type="project" value="TreeGrafter"/>
</dbReference>
<gene>
    <name evidence="6" type="ORF">KDK95_02785</name>
</gene>
<dbReference type="GO" id="GO:0003700">
    <property type="term" value="F:DNA-binding transcription factor activity"/>
    <property type="evidence" value="ECO:0007669"/>
    <property type="project" value="TreeGrafter"/>
</dbReference>
<dbReference type="SUPFAM" id="SSF48498">
    <property type="entry name" value="Tetracyclin repressor-like, C-terminal domain"/>
    <property type="match status" value="1"/>
</dbReference>
<evidence type="ECO:0000313" key="7">
    <source>
        <dbReference type="Proteomes" id="UP000676325"/>
    </source>
</evidence>
<dbReference type="InterPro" id="IPR050109">
    <property type="entry name" value="HTH-type_TetR-like_transc_reg"/>
</dbReference>
<keyword evidence="1" id="KW-0805">Transcription regulation</keyword>
<dbReference type="InterPro" id="IPR009057">
    <property type="entry name" value="Homeodomain-like_sf"/>
</dbReference>
<accession>A0A941E7G8</accession>
<dbReference type="SUPFAM" id="SSF46689">
    <property type="entry name" value="Homeodomain-like"/>
    <property type="match status" value="1"/>
</dbReference>
<dbReference type="PANTHER" id="PTHR30055">
    <property type="entry name" value="HTH-TYPE TRANSCRIPTIONAL REGULATOR RUTR"/>
    <property type="match status" value="1"/>
</dbReference>
<keyword evidence="7" id="KW-1185">Reference proteome</keyword>
<dbReference type="InterPro" id="IPR001647">
    <property type="entry name" value="HTH_TetR"/>
</dbReference>
<dbReference type="InterPro" id="IPR004111">
    <property type="entry name" value="Repressor_TetR_C"/>
</dbReference>
<dbReference type="Gene3D" id="1.10.357.10">
    <property type="entry name" value="Tetracycline Repressor, domain 2"/>
    <property type="match status" value="1"/>
</dbReference>
<evidence type="ECO:0000256" key="3">
    <source>
        <dbReference type="ARBA" id="ARBA00023163"/>
    </source>
</evidence>
<protein>
    <submittedName>
        <fullName evidence="6">TetR/AcrR family transcriptional regulator C-terminal domain-containing protein</fullName>
    </submittedName>
</protein>
<comment type="caution">
    <text evidence="6">The sequence shown here is derived from an EMBL/GenBank/DDBJ whole genome shotgun (WGS) entry which is preliminary data.</text>
</comment>
<feature type="DNA-binding region" description="H-T-H motif" evidence="4">
    <location>
        <begin position="46"/>
        <end position="65"/>
    </location>
</feature>
<dbReference type="Proteomes" id="UP000676325">
    <property type="component" value="Unassembled WGS sequence"/>
</dbReference>
<sequence>MTTDRPELIWLRPERSARGPAPAHSRSAIAAAAIALADAEGLAAVSMRKVAASLGAGTMSLYNYVPAKEQLFDLMLDAVAGEWGLPDTPSGDARADLLEFAKCGLAAMRRHAWLPGLILTRPTIGPNSLRCTEFFLAVMSDSDQPPDTKMELFAMLNSSICMYAQWEANQRQAGGSERWQAELVAYLGQAAATGEYPHLAATFAASTNRAPDLDPDAIFTRAIGRVIAIILDPRTV</sequence>
<dbReference type="GO" id="GO:0045892">
    <property type="term" value="P:negative regulation of DNA-templated transcription"/>
    <property type="evidence" value="ECO:0007669"/>
    <property type="project" value="InterPro"/>
</dbReference>
<dbReference type="AlphaFoldDB" id="A0A941E7G8"/>
<organism evidence="6 7">
    <name type="scientific">Actinospica acidithermotolerans</name>
    <dbReference type="NCBI Taxonomy" id="2828514"/>
    <lineage>
        <taxon>Bacteria</taxon>
        <taxon>Bacillati</taxon>
        <taxon>Actinomycetota</taxon>
        <taxon>Actinomycetes</taxon>
        <taxon>Catenulisporales</taxon>
        <taxon>Actinospicaceae</taxon>
        <taxon>Actinospica</taxon>
    </lineage>
</organism>
<name>A0A941E7G8_9ACTN</name>
<evidence type="ECO:0000259" key="5">
    <source>
        <dbReference type="PROSITE" id="PS50977"/>
    </source>
</evidence>
<dbReference type="Gene3D" id="1.10.10.60">
    <property type="entry name" value="Homeodomain-like"/>
    <property type="match status" value="1"/>
</dbReference>
<dbReference type="Pfam" id="PF02909">
    <property type="entry name" value="TetR_C_1"/>
    <property type="match status" value="1"/>
</dbReference>
<dbReference type="InterPro" id="IPR036271">
    <property type="entry name" value="Tet_transcr_reg_TetR-rel_C_sf"/>
</dbReference>
<dbReference type="PANTHER" id="PTHR30055:SF151">
    <property type="entry name" value="TRANSCRIPTIONAL REGULATORY PROTEIN"/>
    <property type="match status" value="1"/>
</dbReference>
<dbReference type="RefSeq" id="WP_212516375.1">
    <property type="nucleotide sequence ID" value="NZ_JAGSOH010000004.1"/>
</dbReference>
<dbReference type="PROSITE" id="PS50977">
    <property type="entry name" value="HTH_TETR_2"/>
    <property type="match status" value="1"/>
</dbReference>
<proteinExistence type="predicted"/>
<evidence type="ECO:0000256" key="2">
    <source>
        <dbReference type="ARBA" id="ARBA00023125"/>
    </source>
</evidence>
<evidence type="ECO:0000256" key="4">
    <source>
        <dbReference type="PROSITE-ProRule" id="PRU00335"/>
    </source>
</evidence>
<feature type="domain" description="HTH tetR-type" evidence="5">
    <location>
        <begin position="23"/>
        <end position="83"/>
    </location>
</feature>
<dbReference type="EMBL" id="JAGSOH010000004">
    <property type="protein sequence ID" value="MBR7825217.1"/>
    <property type="molecule type" value="Genomic_DNA"/>
</dbReference>
<dbReference type="Pfam" id="PF00440">
    <property type="entry name" value="TetR_N"/>
    <property type="match status" value="1"/>
</dbReference>
<evidence type="ECO:0000256" key="1">
    <source>
        <dbReference type="ARBA" id="ARBA00023015"/>
    </source>
</evidence>
<keyword evidence="3" id="KW-0804">Transcription</keyword>
<keyword evidence="2 4" id="KW-0238">DNA-binding</keyword>
<reference evidence="6" key="1">
    <citation type="submission" date="2021-04" db="EMBL/GenBank/DDBJ databases">
        <title>Genome based classification of Actinospica acidithermotolerans sp. nov., an actinobacterium isolated from an Indonesian hot spring.</title>
        <authorList>
            <person name="Kusuma A.B."/>
            <person name="Putra K.E."/>
            <person name="Nafisah S."/>
            <person name="Loh J."/>
            <person name="Nouioui I."/>
            <person name="Goodfellow M."/>
        </authorList>
    </citation>
    <scope>NUCLEOTIDE SEQUENCE</scope>
    <source>
        <strain evidence="6">MGRD01-02</strain>
    </source>
</reference>
<evidence type="ECO:0000313" key="6">
    <source>
        <dbReference type="EMBL" id="MBR7825217.1"/>
    </source>
</evidence>